<dbReference type="Proteomes" id="UP001331561">
    <property type="component" value="Unassembled WGS sequence"/>
</dbReference>
<evidence type="ECO:0000313" key="2">
    <source>
        <dbReference type="Proteomes" id="UP001331561"/>
    </source>
</evidence>
<dbReference type="EMBL" id="JAYXHS010000001">
    <property type="protein sequence ID" value="MEC5384425.1"/>
    <property type="molecule type" value="Genomic_DNA"/>
</dbReference>
<evidence type="ECO:0000313" key="1">
    <source>
        <dbReference type="EMBL" id="MEC5384425.1"/>
    </source>
</evidence>
<keyword evidence="2" id="KW-1185">Reference proteome</keyword>
<sequence length="111" mass="11708">MLFAPRLTPRLTPAASESAASLAAHARTLHRELHAFVQGSLLFASRTLAVLIALLFGMIYGAPPPRPVAIEPVGIQEPLLSPTGLDRQQQSDPVVDEWPLAAAGHAAELAA</sequence>
<name>A0ABU6JZN5_9RHOO</name>
<dbReference type="RefSeq" id="WP_327597404.1">
    <property type="nucleotide sequence ID" value="NZ_JAYXHS010000001.1"/>
</dbReference>
<organism evidence="1 2">
    <name type="scientific">Uliginosibacterium silvisoli</name>
    <dbReference type="NCBI Taxonomy" id="3114758"/>
    <lineage>
        <taxon>Bacteria</taxon>
        <taxon>Pseudomonadati</taxon>
        <taxon>Pseudomonadota</taxon>
        <taxon>Betaproteobacteria</taxon>
        <taxon>Rhodocyclales</taxon>
        <taxon>Zoogloeaceae</taxon>
        <taxon>Uliginosibacterium</taxon>
    </lineage>
</organism>
<protein>
    <submittedName>
        <fullName evidence="1">Uncharacterized protein</fullName>
    </submittedName>
</protein>
<gene>
    <name evidence="1" type="ORF">VVD49_01750</name>
</gene>
<comment type="caution">
    <text evidence="1">The sequence shown here is derived from an EMBL/GenBank/DDBJ whole genome shotgun (WGS) entry which is preliminary data.</text>
</comment>
<proteinExistence type="predicted"/>
<reference evidence="1 2" key="1">
    <citation type="submission" date="2024-01" db="EMBL/GenBank/DDBJ databases">
        <title>Uliginosibacterium soil sp. nov.</title>
        <authorList>
            <person name="Lv Y."/>
        </authorList>
    </citation>
    <scope>NUCLEOTIDE SEQUENCE [LARGE SCALE GENOMIC DNA]</scope>
    <source>
        <strain evidence="1 2">H3</strain>
    </source>
</reference>
<accession>A0ABU6JZN5</accession>